<feature type="domain" description="Motility protein B-like N-terminal" evidence="5">
    <location>
        <begin position="14"/>
        <end position="66"/>
    </location>
</feature>
<dbReference type="AlphaFoldDB" id="A0A3P3DV40"/>
<dbReference type="GO" id="GO:0016020">
    <property type="term" value="C:membrane"/>
    <property type="evidence" value="ECO:0007669"/>
    <property type="project" value="UniProtKB-SubCell"/>
</dbReference>
<keyword evidence="7" id="KW-1185">Reference proteome</keyword>
<dbReference type="SUPFAM" id="SSF103088">
    <property type="entry name" value="OmpA-like"/>
    <property type="match status" value="1"/>
</dbReference>
<gene>
    <name evidence="6" type="ORF">EG244_03230</name>
</gene>
<keyword evidence="4" id="KW-1133">Transmembrane helix</keyword>
<feature type="transmembrane region" description="Helical" evidence="4">
    <location>
        <begin position="30"/>
        <end position="49"/>
    </location>
</feature>
<dbReference type="InterPro" id="IPR050330">
    <property type="entry name" value="Bact_OuterMem_StrucFunc"/>
</dbReference>
<evidence type="ECO:0000256" key="1">
    <source>
        <dbReference type="ARBA" id="ARBA00004370"/>
    </source>
</evidence>
<dbReference type="EMBL" id="RRAZ01000003">
    <property type="protein sequence ID" value="RRH78045.1"/>
    <property type="molecule type" value="Genomic_DNA"/>
</dbReference>
<dbReference type="InterPro" id="IPR025713">
    <property type="entry name" value="MotB-like_N_dom"/>
</dbReference>
<comment type="caution">
    <text evidence="6">The sequence shown here is derived from an EMBL/GenBank/DDBJ whole genome shotgun (WGS) entry which is preliminary data.</text>
</comment>
<dbReference type="Proteomes" id="UP000282125">
    <property type="component" value="Unassembled WGS sequence"/>
</dbReference>
<evidence type="ECO:0000256" key="2">
    <source>
        <dbReference type="ARBA" id="ARBA00022692"/>
    </source>
</evidence>
<name>A0A3P3DV40_9RHOB</name>
<dbReference type="InterPro" id="IPR036737">
    <property type="entry name" value="OmpA-like_sf"/>
</dbReference>
<dbReference type="RefSeq" id="WP_124963571.1">
    <property type="nucleotide sequence ID" value="NZ_RRAZ01000003.1"/>
</dbReference>
<keyword evidence="2 4" id="KW-0812">Transmembrane</keyword>
<organism evidence="6 7">
    <name type="scientific">Falsigemmobacter faecalis</name>
    <dbReference type="NCBI Taxonomy" id="2488730"/>
    <lineage>
        <taxon>Bacteria</taxon>
        <taxon>Pseudomonadati</taxon>
        <taxon>Pseudomonadota</taxon>
        <taxon>Alphaproteobacteria</taxon>
        <taxon>Rhodobacterales</taxon>
        <taxon>Paracoccaceae</taxon>
        <taxon>Falsigemmobacter</taxon>
    </lineage>
</organism>
<protein>
    <submittedName>
        <fullName evidence="6">Chemotaxis protein MotB</fullName>
    </submittedName>
</protein>
<evidence type="ECO:0000256" key="4">
    <source>
        <dbReference type="SAM" id="Phobius"/>
    </source>
</evidence>
<sequence>MAGPGNAAPVIIKRKKIVQEGGHHGGAWKVAYADFVTAMMAFFLLMWLLNATTDKQRKGIADYFNPVMPIHRTSGGGDGMFQGDSLFSEDSRAREGTGAAARHPTDQRRAMGLEADSGGEQKVLKDLMARLDGMGGESSERLALMRHIVTRLTDEGLVVELFDLTDRPLFEGETERPTQILRDLIPVVAGAFALVENAVAVHGHVRSLPITRIENPVWQQSSSRAQAARQMMELSGFATARMRRVSGFADRRPAVTDPMAVRNNRIEFVLLRNGS</sequence>
<evidence type="ECO:0000259" key="5">
    <source>
        <dbReference type="Pfam" id="PF13677"/>
    </source>
</evidence>
<dbReference type="Pfam" id="PF13677">
    <property type="entry name" value="MotB_plug"/>
    <property type="match status" value="1"/>
</dbReference>
<dbReference type="OrthoDB" id="7170686at2"/>
<evidence type="ECO:0000313" key="7">
    <source>
        <dbReference type="Proteomes" id="UP000282125"/>
    </source>
</evidence>
<proteinExistence type="predicted"/>
<evidence type="ECO:0000313" key="6">
    <source>
        <dbReference type="EMBL" id="RRH78045.1"/>
    </source>
</evidence>
<dbReference type="Gene3D" id="3.30.1330.60">
    <property type="entry name" value="OmpA-like domain"/>
    <property type="match status" value="1"/>
</dbReference>
<dbReference type="PANTHER" id="PTHR30329:SF21">
    <property type="entry name" value="LIPOPROTEIN YIAD-RELATED"/>
    <property type="match status" value="1"/>
</dbReference>
<comment type="subcellular location">
    <subcellularLocation>
        <location evidence="1">Membrane</location>
    </subcellularLocation>
</comment>
<evidence type="ECO:0000256" key="3">
    <source>
        <dbReference type="ARBA" id="ARBA00023136"/>
    </source>
</evidence>
<accession>A0A3P3DV40</accession>
<dbReference type="PANTHER" id="PTHR30329">
    <property type="entry name" value="STATOR ELEMENT OF FLAGELLAR MOTOR COMPLEX"/>
    <property type="match status" value="1"/>
</dbReference>
<keyword evidence="3 4" id="KW-0472">Membrane</keyword>
<reference evidence="6 7" key="1">
    <citation type="submission" date="2018-11" db="EMBL/GenBank/DDBJ databases">
        <title>Gemmobacter sp. nov., YIM 102744-1 draft genome.</title>
        <authorList>
            <person name="Li G."/>
            <person name="Jiang Y."/>
        </authorList>
    </citation>
    <scope>NUCLEOTIDE SEQUENCE [LARGE SCALE GENOMIC DNA]</scope>
    <source>
        <strain evidence="6 7">YIM 102744-1</strain>
    </source>
</reference>